<organism evidence="11 12">
    <name type="scientific">Blattabacterium punctulatus</name>
    <dbReference type="NCBI Taxonomy" id="164514"/>
    <lineage>
        <taxon>Bacteria</taxon>
        <taxon>Pseudomonadati</taxon>
        <taxon>Bacteroidota</taxon>
        <taxon>Flavobacteriia</taxon>
        <taxon>Flavobacteriales</taxon>
        <taxon>Blattabacteriaceae</taxon>
        <taxon>Blattabacterium</taxon>
    </lineage>
</organism>
<feature type="binding site" evidence="6">
    <location>
        <begin position="126"/>
        <end position="129"/>
    </location>
    <ligand>
        <name>GTP</name>
        <dbReference type="ChEBI" id="CHEBI:37565"/>
    </ligand>
</feature>
<evidence type="ECO:0000256" key="1">
    <source>
        <dbReference type="ARBA" id="ARBA00007921"/>
    </source>
</evidence>
<evidence type="ECO:0000256" key="6">
    <source>
        <dbReference type="HAMAP-Rule" id="MF_00367"/>
    </source>
</evidence>
<feature type="region of interest" description="G5" evidence="7">
    <location>
        <begin position="159"/>
        <end position="161"/>
    </location>
</feature>
<keyword evidence="12" id="KW-1185">Reference proteome</keyword>
<dbReference type="PROSITE" id="PS51713">
    <property type="entry name" value="G_ERA"/>
    <property type="match status" value="1"/>
</dbReference>
<dbReference type="Pfam" id="PF01926">
    <property type="entry name" value="MMR_HSR1"/>
    <property type="match status" value="1"/>
</dbReference>
<keyword evidence="5 6" id="KW-0342">GTP-binding</keyword>
<dbReference type="PROSITE" id="PS50823">
    <property type="entry name" value="KH_TYPE_2"/>
    <property type="match status" value="1"/>
</dbReference>
<name>A0ABM6WM42_9FLAO</name>
<feature type="region of interest" description="G3" evidence="7">
    <location>
        <begin position="62"/>
        <end position="65"/>
    </location>
</feature>
<dbReference type="SUPFAM" id="SSF52540">
    <property type="entry name" value="P-loop containing nucleoside triphosphate hydrolases"/>
    <property type="match status" value="1"/>
</dbReference>
<reference evidence="11 12" key="1">
    <citation type="journal article" date="2018" name="Genome Biol. Evol.">
        <title>Parallel and Gradual Genome Erosion in the Blattabacterium Endosymbionts of Mastotermes darwiniensis and Cryptocercus Wood Roaches.</title>
        <authorList>
            <person name="Kinjo Y."/>
            <person name="Bourguignon T."/>
            <person name="Tong K.J."/>
            <person name="Kuwahara H."/>
            <person name="Lim S.J."/>
            <person name="Yoon K.B."/>
            <person name="Shigenobu S."/>
            <person name="Park Y.C."/>
            <person name="Nalepa C.A."/>
            <person name="Hongoh Y."/>
            <person name="Ohkuma M."/>
            <person name="Lo N."/>
            <person name="Tokuda G."/>
        </authorList>
    </citation>
    <scope>NUCLEOTIDE SEQUENCE [LARGE SCALE GENOMIC DNA]</scope>
    <source>
        <strain evidence="11 12">CPUsv</strain>
    </source>
</reference>
<keyword evidence="6" id="KW-0963">Cytoplasm</keyword>
<dbReference type="RefSeq" id="WP_110495096.1">
    <property type="nucleotide sequence ID" value="NZ_CP029810.1"/>
</dbReference>
<gene>
    <name evidence="6" type="primary">era</name>
    <name evidence="11" type="ORF">DM808_00305</name>
</gene>
<dbReference type="Pfam" id="PF07650">
    <property type="entry name" value="KH_2"/>
    <property type="match status" value="1"/>
</dbReference>
<feature type="binding site" evidence="6">
    <location>
        <begin position="62"/>
        <end position="66"/>
    </location>
    <ligand>
        <name>GTP</name>
        <dbReference type="ChEBI" id="CHEBI:37565"/>
    </ligand>
</feature>
<keyword evidence="6" id="KW-1003">Cell membrane</keyword>
<comment type="function">
    <text evidence="6">An essential GTPase that binds both GDP and GTP, with rapid nucleotide exchange. Plays a role in 16S rRNA processing and 30S ribosomal subunit biogenesis and possibly also in cell cycle regulation and energy metabolism.</text>
</comment>
<dbReference type="InterPro" id="IPR009019">
    <property type="entry name" value="KH_sf_prok-type"/>
</dbReference>
<dbReference type="Gene3D" id="3.30.300.20">
    <property type="match status" value="1"/>
</dbReference>
<evidence type="ECO:0000256" key="5">
    <source>
        <dbReference type="ARBA" id="ARBA00023134"/>
    </source>
</evidence>
<evidence type="ECO:0000313" key="12">
    <source>
        <dbReference type="Proteomes" id="UP000247917"/>
    </source>
</evidence>
<dbReference type="CDD" id="cd04163">
    <property type="entry name" value="Era"/>
    <property type="match status" value="1"/>
</dbReference>
<dbReference type="NCBIfam" id="TIGR00436">
    <property type="entry name" value="era"/>
    <property type="match status" value="1"/>
</dbReference>
<evidence type="ECO:0000259" key="10">
    <source>
        <dbReference type="PROSITE" id="PS51713"/>
    </source>
</evidence>
<dbReference type="CDD" id="cd22534">
    <property type="entry name" value="KH-II_Era"/>
    <property type="match status" value="1"/>
</dbReference>
<comment type="similarity">
    <text evidence="1 6 7 8">Belongs to the TRAFAC class TrmE-Era-EngA-EngB-Septin-like GTPase superfamily. Era GTPase family.</text>
</comment>
<evidence type="ECO:0000256" key="2">
    <source>
        <dbReference type="ARBA" id="ARBA00020484"/>
    </source>
</evidence>
<evidence type="ECO:0000256" key="3">
    <source>
        <dbReference type="ARBA" id="ARBA00022741"/>
    </source>
</evidence>
<accession>A0ABM6WM42</accession>
<comment type="subunit">
    <text evidence="6">Monomer.</text>
</comment>
<dbReference type="HAMAP" id="MF_00367">
    <property type="entry name" value="GTPase_Era"/>
    <property type="match status" value="1"/>
</dbReference>
<comment type="subcellular location">
    <subcellularLocation>
        <location evidence="6">Cytoplasm</location>
    </subcellularLocation>
    <subcellularLocation>
        <location evidence="6">Cell membrane</location>
        <topology evidence="6">Peripheral membrane protein</topology>
    </subcellularLocation>
</comment>
<dbReference type="InterPro" id="IPR004044">
    <property type="entry name" value="KH_dom_type_2"/>
</dbReference>
<proteinExistence type="inferred from homology"/>
<dbReference type="Gene3D" id="3.40.50.300">
    <property type="entry name" value="P-loop containing nucleotide triphosphate hydrolases"/>
    <property type="match status" value="1"/>
</dbReference>
<evidence type="ECO:0000256" key="7">
    <source>
        <dbReference type="PROSITE-ProRule" id="PRU01050"/>
    </source>
</evidence>
<feature type="region of interest" description="G4" evidence="7">
    <location>
        <begin position="126"/>
        <end position="129"/>
    </location>
</feature>
<dbReference type="InterPro" id="IPR006073">
    <property type="entry name" value="GTP-bd"/>
</dbReference>
<evidence type="ECO:0000256" key="8">
    <source>
        <dbReference type="RuleBase" id="RU003761"/>
    </source>
</evidence>
<dbReference type="SUPFAM" id="SSF54814">
    <property type="entry name" value="Prokaryotic type KH domain (KH-domain type II)"/>
    <property type="match status" value="1"/>
</dbReference>
<protein>
    <recommendedName>
        <fullName evidence="2 6">GTPase Era</fullName>
    </recommendedName>
</protein>
<dbReference type="InterPro" id="IPR015946">
    <property type="entry name" value="KH_dom-like_a/b"/>
</dbReference>
<dbReference type="NCBIfam" id="TIGR00231">
    <property type="entry name" value="small_GTP"/>
    <property type="match status" value="1"/>
</dbReference>
<feature type="binding site" evidence="6">
    <location>
        <begin position="15"/>
        <end position="22"/>
    </location>
    <ligand>
        <name>GTP</name>
        <dbReference type="ChEBI" id="CHEBI:37565"/>
    </ligand>
</feature>
<evidence type="ECO:0000313" key="11">
    <source>
        <dbReference type="EMBL" id="AWU39649.1"/>
    </source>
</evidence>
<keyword evidence="6" id="KW-0699">rRNA-binding</keyword>
<dbReference type="InterPro" id="IPR027417">
    <property type="entry name" value="P-loop_NTPase"/>
</dbReference>
<keyword evidence="6" id="KW-0472">Membrane</keyword>
<feature type="region of interest" description="G1" evidence="7">
    <location>
        <begin position="15"/>
        <end position="22"/>
    </location>
</feature>
<evidence type="ECO:0000256" key="4">
    <source>
        <dbReference type="ARBA" id="ARBA00022884"/>
    </source>
</evidence>
<dbReference type="Proteomes" id="UP000247917">
    <property type="component" value="Chromosome"/>
</dbReference>
<keyword evidence="4 6" id="KW-0694">RNA-binding</keyword>
<evidence type="ECO:0000259" key="9">
    <source>
        <dbReference type="PROSITE" id="PS50823"/>
    </source>
</evidence>
<keyword evidence="3 6" id="KW-0547">Nucleotide-binding</keyword>
<feature type="domain" description="KH type-2" evidence="9">
    <location>
        <begin position="211"/>
        <end position="287"/>
    </location>
</feature>
<dbReference type="EMBL" id="CP029812">
    <property type="protein sequence ID" value="AWU39649.1"/>
    <property type="molecule type" value="Genomic_DNA"/>
</dbReference>
<dbReference type="InterPro" id="IPR030388">
    <property type="entry name" value="G_ERA_dom"/>
</dbReference>
<sequence length="301" mass="35105">MINHKHKSGFVNIIGFPNVGKSTLINSLVGENISIITNKPQTTRHRILGIIDQYDYQIIFSDTPGIMIKPIYSMQKIMMQYVKKSFEDADIVLFTTEIGKFYLLNKYLSFLSFLKEQKIPILILINKIDKIGVVYSENMLYDTINYWNNFFPNSEILPISALKNINQDLLINKILDLLSKGPPYYPKGILSDRSERFFVNEIIREKIFLMYKKEIPYSVEISTEKFKNGKNSIHIDSSIYVERDSQKGILIGKKGNSINKLGYFSIQGIENFFSKKVWLRLNVKICKNWRSNYKKLQNFGY</sequence>
<dbReference type="NCBIfam" id="NF000908">
    <property type="entry name" value="PRK00089.1"/>
    <property type="match status" value="1"/>
</dbReference>
<dbReference type="InterPro" id="IPR005225">
    <property type="entry name" value="Small_GTP-bd"/>
</dbReference>
<dbReference type="PANTHER" id="PTHR42698:SF1">
    <property type="entry name" value="GTPASE ERA, MITOCHONDRIAL"/>
    <property type="match status" value="1"/>
</dbReference>
<dbReference type="PANTHER" id="PTHR42698">
    <property type="entry name" value="GTPASE ERA"/>
    <property type="match status" value="1"/>
</dbReference>
<dbReference type="InterPro" id="IPR005662">
    <property type="entry name" value="GTPase_Era-like"/>
</dbReference>
<keyword evidence="6" id="KW-0690">Ribosome biogenesis</keyword>
<feature type="domain" description="Era-type G" evidence="10">
    <location>
        <begin position="7"/>
        <end position="180"/>
    </location>
</feature>
<feature type="region of interest" description="G2" evidence="7">
    <location>
        <begin position="41"/>
        <end position="45"/>
    </location>
</feature>